<proteinExistence type="predicted"/>
<organism evidence="4 5">
    <name type="scientific">Butyricimonas virosa</name>
    <dbReference type="NCBI Taxonomy" id="544645"/>
    <lineage>
        <taxon>Bacteria</taxon>
        <taxon>Pseudomonadati</taxon>
        <taxon>Bacteroidota</taxon>
        <taxon>Bacteroidia</taxon>
        <taxon>Bacteroidales</taxon>
        <taxon>Odoribacteraceae</taxon>
        <taxon>Butyricimonas</taxon>
    </lineage>
</organism>
<dbReference type="EMBL" id="QRPV01000042">
    <property type="protein sequence ID" value="RHM38672.1"/>
    <property type="molecule type" value="Genomic_DNA"/>
</dbReference>
<reference evidence="4 5" key="1">
    <citation type="submission" date="2018-08" db="EMBL/GenBank/DDBJ databases">
        <title>A genome reference for cultivated species of the human gut microbiota.</title>
        <authorList>
            <person name="Zou Y."/>
            <person name="Xue W."/>
            <person name="Luo G."/>
        </authorList>
    </citation>
    <scope>NUCLEOTIDE SEQUENCE [LARGE SCALE GENOMIC DNA]</scope>
    <source>
        <strain evidence="4 5">AF34-33</strain>
    </source>
</reference>
<feature type="transmembrane region" description="Helical" evidence="1">
    <location>
        <begin position="89"/>
        <end position="108"/>
    </location>
</feature>
<dbReference type="PANTHER" id="PTHR30273">
    <property type="entry name" value="PERIPLASMIC SIGNAL SENSOR AND SIGMA FACTOR ACTIVATOR FECR-RELATED"/>
    <property type="match status" value="1"/>
</dbReference>
<keyword evidence="1" id="KW-1133">Transmembrane helix</keyword>
<evidence type="ECO:0000313" key="4">
    <source>
        <dbReference type="EMBL" id="RHM38672.1"/>
    </source>
</evidence>
<sequence>MSLSRRHFKIAEILAAFFTGAQTERDEQELEAWQKEKEANKVLAGRLLRKEMYEENLDACKRFSAKDAWQDADKRLCENRKEIWHWRKFIRYAAVILILLTAGMFYWWSTRDVREESPVLYSQIGAGTTGAKLTLGDGRVVDIVKGQKLELEEVDGTKIVTDSVGIDYSVQKIEDKPEVLNKVQTLTGMEYSLTLSDGTKVYLNAETKLEFPTHFKGERRIVKLEGEAYFDVSKDAARPFIVEVNSLEVRVLGTAFNLRSYDDEGLVVTTLVEGKVEVAADEVVRTITPGMQVVYEKENGDMKVQKVDVLLYTAWQSGKFIFKNERLEDIMIYLSKWYGFNYRFIDNHAKEVRIGARLDRYDNMEPIIEMLKRTGLVNITQMDKMFYISSAK</sequence>
<evidence type="ECO:0000259" key="3">
    <source>
        <dbReference type="Pfam" id="PF16344"/>
    </source>
</evidence>
<keyword evidence="1" id="KW-0812">Transmembrane</keyword>
<dbReference type="Pfam" id="PF16344">
    <property type="entry name" value="FecR_C"/>
    <property type="match status" value="1"/>
</dbReference>
<name>A0A415QAY3_9BACT</name>
<evidence type="ECO:0000259" key="2">
    <source>
        <dbReference type="Pfam" id="PF04773"/>
    </source>
</evidence>
<dbReference type="GO" id="GO:0016989">
    <property type="term" value="F:sigma factor antagonist activity"/>
    <property type="evidence" value="ECO:0007669"/>
    <property type="project" value="TreeGrafter"/>
</dbReference>
<feature type="domain" description="FecR protein" evidence="2">
    <location>
        <begin position="182"/>
        <end position="277"/>
    </location>
</feature>
<dbReference type="RefSeq" id="WP_118451079.1">
    <property type="nucleotide sequence ID" value="NZ_CABJDM010000042.1"/>
</dbReference>
<dbReference type="FunFam" id="2.60.120.1440:FF:000001">
    <property type="entry name" value="Putative anti-sigma factor"/>
    <property type="match status" value="1"/>
</dbReference>
<dbReference type="Gene3D" id="3.55.50.30">
    <property type="match status" value="1"/>
</dbReference>
<evidence type="ECO:0000256" key="1">
    <source>
        <dbReference type="SAM" id="Phobius"/>
    </source>
</evidence>
<protein>
    <submittedName>
        <fullName evidence="4">FecR family protein</fullName>
    </submittedName>
</protein>
<accession>A0A415QAY3</accession>
<dbReference type="PANTHER" id="PTHR30273:SF2">
    <property type="entry name" value="PROTEIN FECR"/>
    <property type="match status" value="1"/>
</dbReference>
<dbReference type="AlphaFoldDB" id="A0A415QAY3"/>
<gene>
    <name evidence="4" type="ORF">DWZ68_17570</name>
</gene>
<dbReference type="InterPro" id="IPR012373">
    <property type="entry name" value="Ferrdict_sens_TM"/>
</dbReference>
<dbReference type="Gene3D" id="2.60.120.1440">
    <property type="match status" value="1"/>
</dbReference>
<dbReference type="Pfam" id="PF04773">
    <property type="entry name" value="FecR"/>
    <property type="match status" value="1"/>
</dbReference>
<evidence type="ECO:0000313" key="5">
    <source>
        <dbReference type="Proteomes" id="UP000286038"/>
    </source>
</evidence>
<keyword evidence="1" id="KW-0472">Membrane</keyword>
<dbReference type="Proteomes" id="UP000286038">
    <property type="component" value="Unassembled WGS sequence"/>
</dbReference>
<dbReference type="InterPro" id="IPR006860">
    <property type="entry name" value="FecR"/>
</dbReference>
<dbReference type="InterPro" id="IPR032508">
    <property type="entry name" value="FecR_C"/>
</dbReference>
<feature type="domain" description="Protein FecR C-terminal" evidence="3">
    <location>
        <begin position="319"/>
        <end position="384"/>
    </location>
</feature>
<comment type="caution">
    <text evidence="4">The sequence shown here is derived from an EMBL/GenBank/DDBJ whole genome shotgun (WGS) entry which is preliminary data.</text>
</comment>